<dbReference type="RefSeq" id="WP_122912120.1">
    <property type="nucleotide sequence ID" value="NZ_RHHT01000003.1"/>
</dbReference>
<evidence type="ECO:0000256" key="1">
    <source>
        <dbReference type="ARBA" id="ARBA00005417"/>
    </source>
</evidence>
<dbReference type="InterPro" id="IPR003439">
    <property type="entry name" value="ABC_transporter-like_ATP-bd"/>
</dbReference>
<dbReference type="CDD" id="cd03257">
    <property type="entry name" value="ABC_NikE_OppD_transporters"/>
    <property type="match status" value="1"/>
</dbReference>
<reference evidence="7 8" key="1">
    <citation type="submission" date="2018-10" db="EMBL/GenBank/DDBJ databases">
        <title>Phylogenomics of Brevibacillus.</title>
        <authorList>
            <person name="Dunlap C."/>
        </authorList>
    </citation>
    <scope>NUCLEOTIDE SEQUENCE [LARGE SCALE GENOMIC DNA]</scope>
    <source>
        <strain evidence="7 8">JCM 15085</strain>
    </source>
</reference>
<dbReference type="InterPro" id="IPR027417">
    <property type="entry name" value="P-loop_NTPase"/>
</dbReference>
<dbReference type="GO" id="GO:0055085">
    <property type="term" value="P:transmembrane transport"/>
    <property type="evidence" value="ECO:0007669"/>
    <property type="project" value="UniProtKB-ARBA"/>
</dbReference>
<dbReference type="AlphaFoldDB" id="A0A3M8DEI8"/>
<dbReference type="GO" id="GO:0015833">
    <property type="term" value="P:peptide transport"/>
    <property type="evidence" value="ECO:0007669"/>
    <property type="project" value="InterPro"/>
</dbReference>
<dbReference type="Proteomes" id="UP000281915">
    <property type="component" value="Unassembled WGS sequence"/>
</dbReference>
<dbReference type="GO" id="GO:0016887">
    <property type="term" value="F:ATP hydrolysis activity"/>
    <property type="evidence" value="ECO:0007669"/>
    <property type="project" value="InterPro"/>
</dbReference>
<evidence type="ECO:0000256" key="4">
    <source>
        <dbReference type="ARBA" id="ARBA00022840"/>
    </source>
</evidence>
<evidence type="ECO:0000259" key="6">
    <source>
        <dbReference type="PROSITE" id="PS50893"/>
    </source>
</evidence>
<dbReference type="Pfam" id="PF00005">
    <property type="entry name" value="ABC_tran"/>
    <property type="match status" value="1"/>
</dbReference>
<feature type="region of interest" description="Disordered" evidence="5">
    <location>
        <begin position="311"/>
        <end position="330"/>
    </location>
</feature>
<name>A0A3M8DEI8_9BACL</name>
<keyword evidence="2" id="KW-0813">Transport</keyword>
<feature type="domain" description="ABC transporter" evidence="6">
    <location>
        <begin position="22"/>
        <end position="263"/>
    </location>
</feature>
<organism evidence="7 8">
    <name type="scientific">Brevibacillus panacihumi</name>
    <dbReference type="NCBI Taxonomy" id="497735"/>
    <lineage>
        <taxon>Bacteria</taxon>
        <taxon>Bacillati</taxon>
        <taxon>Bacillota</taxon>
        <taxon>Bacilli</taxon>
        <taxon>Bacillales</taxon>
        <taxon>Paenibacillaceae</taxon>
        <taxon>Brevibacillus</taxon>
    </lineage>
</organism>
<proteinExistence type="inferred from homology"/>
<evidence type="ECO:0000256" key="5">
    <source>
        <dbReference type="SAM" id="MobiDB-lite"/>
    </source>
</evidence>
<evidence type="ECO:0000256" key="2">
    <source>
        <dbReference type="ARBA" id="ARBA00022448"/>
    </source>
</evidence>
<dbReference type="InterPro" id="IPR003593">
    <property type="entry name" value="AAA+_ATPase"/>
</dbReference>
<dbReference type="PROSITE" id="PS50893">
    <property type="entry name" value="ABC_TRANSPORTER_2"/>
    <property type="match status" value="1"/>
</dbReference>
<dbReference type="InterPro" id="IPR017871">
    <property type="entry name" value="ABC_transporter-like_CS"/>
</dbReference>
<protein>
    <submittedName>
        <fullName evidence="7">ABC transporter ATP-binding protein</fullName>
    </submittedName>
</protein>
<keyword evidence="4 7" id="KW-0067">ATP-binding</keyword>
<dbReference type="Pfam" id="PF08352">
    <property type="entry name" value="oligo_HPY"/>
    <property type="match status" value="1"/>
</dbReference>
<dbReference type="NCBIfam" id="TIGR01727">
    <property type="entry name" value="oligo_HPY"/>
    <property type="match status" value="1"/>
</dbReference>
<comment type="similarity">
    <text evidence="1">Belongs to the ABC transporter superfamily.</text>
</comment>
<accession>A0A3M8DEI8</accession>
<dbReference type="SUPFAM" id="SSF52540">
    <property type="entry name" value="P-loop containing nucleoside triphosphate hydrolases"/>
    <property type="match status" value="1"/>
</dbReference>
<dbReference type="Gene3D" id="3.40.50.300">
    <property type="entry name" value="P-loop containing nucleotide triphosphate hydrolases"/>
    <property type="match status" value="1"/>
</dbReference>
<comment type="caution">
    <text evidence="7">The sequence shown here is derived from an EMBL/GenBank/DDBJ whole genome shotgun (WGS) entry which is preliminary data.</text>
</comment>
<dbReference type="PANTHER" id="PTHR43776:SF7">
    <property type="entry name" value="D,D-DIPEPTIDE TRANSPORT ATP-BINDING PROTEIN DDPF-RELATED"/>
    <property type="match status" value="1"/>
</dbReference>
<dbReference type="FunFam" id="3.40.50.300:FF:000016">
    <property type="entry name" value="Oligopeptide ABC transporter ATP-binding component"/>
    <property type="match status" value="1"/>
</dbReference>
<dbReference type="SMART" id="SM00382">
    <property type="entry name" value="AAA"/>
    <property type="match status" value="1"/>
</dbReference>
<dbReference type="GO" id="GO:0005524">
    <property type="term" value="F:ATP binding"/>
    <property type="evidence" value="ECO:0007669"/>
    <property type="project" value="UniProtKB-KW"/>
</dbReference>
<dbReference type="PANTHER" id="PTHR43776">
    <property type="entry name" value="TRANSPORT ATP-BINDING PROTEIN"/>
    <property type="match status" value="1"/>
</dbReference>
<keyword evidence="3" id="KW-0547">Nucleotide-binding</keyword>
<dbReference type="InterPro" id="IPR050319">
    <property type="entry name" value="ABC_transp_ATP-bind"/>
</dbReference>
<evidence type="ECO:0000313" key="8">
    <source>
        <dbReference type="Proteomes" id="UP000281915"/>
    </source>
</evidence>
<sequence>MWLLTSILKVEGLHKIYQRKETWLDRVFRRNNPKLFAVSDVSLEVKEGETLGLVGESGCGKTTLCRTLMRLYEPTDGTISFLGHDITHESPGKLRHMYKDMQMVFQDPYSSLNPKMTVKEMLTEAIRFHGICTSEKETDEYIDYLLVKVGLLPGDANKYPKAFSGGQRQRIAIARAIAVKPRLLIADEPVSALDVSVQAQILNLLEDLQNELQLTMIFISHDLSVVKYISDRVAVMYLGRIVEIGRTEEVFEQPAHPYTQALLSAVPRIQPGKKQERTPLEGDPPNPFESKEGCHFYARCSQRMEKCRSVTPDANPLSATHQSRCHLAVE</sequence>
<evidence type="ECO:0000313" key="7">
    <source>
        <dbReference type="EMBL" id="RNB85617.1"/>
    </source>
</evidence>
<gene>
    <name evidence="7" type="ORF">EDM58_03575</name>
</gene>
<dbReference type="EMBL" id="RHHT01000003">
    <property type="protein sequence ID" value="RNB85617.1"/>
    <property type="molecule type" value="Genomic_DNA"/>
</dbReference>
<dbReference type="PROSITE" id="PS00211">
    <property type="entry name" value="ABC_TRANSPORTER_1"/>
    <property type="match status" value="1"/>
</dbReference>
<evidence type="ECO:0000256" key="3">
    <source>
        <dbReference type="ARBA" id="ARBA00022741"/>
    </source>
</evidence>
<dbReference type="InterPro" id="IPR013563">
    <property type="entry name" value="Oligopep_ABC_C"/>
</dbReference>